<reference evidence="2 3" key="1">
    <citation type="journal article" date="2019" name="Int. J. Syst. Evol. Microbiol.">
        <title>The Global Catalogue of Microorganisms (GCM) 10K type strain sequencing project: providing services to taxonomists for standard genome sequencing and annotation.</title>
        <authorList>
            <consortium name="The Broad Institute Genomics Platform"/>
            <consortium name="The Broad Institute Genome Sequencing Center for Infectious Disease"/>
            <person name="Wu L."/>
            <person name="Ma J."/>
        </authorList>
    </citation>
    <scope>NUCLEOTIDE SEQUENCE [LARGE SCALE GENOMIC DNA]</scope>
    <source>
        <strain evidence="2 3">JCM 13850</strain>
    </source>
</reference>
<dbReference type="EMBL" id="BAAAMR010000055">
    <property type="protein sequence ID" value="GAA2150682.1"/>
    <property type="molecule type" value="Genomic_DNA"/>
</dbReference>
<dbReference type="PANTHER" id="PTHR36456:SF1">
    <property type="entry name" value="UPF0232 PROTEIN SCO3875"/>
    <property type="match status" value="1"/>
</dbReference>
<evidence type="ECO:0000313" key="2">
    <source>
        <dbReference type="EMBL" id="GAA2150682.1"/>
    </source>
</evidence>
<accession>A0ABN3A033</accession>
<evidence type="ECO:0000313" key="3">
    <source>
        <dbReference type="Proteomes" id="UP001501020"/>
    </source>
</evidence>
<feature type="compositionally biased region" description="Low complexity" evidence="1">
    <location>
        <begin position="23"/>
        <end position="38"/>
    </location>
</feature>
<proteinExistence type="predicted"/>
<sequence>MTNDPQDVHNSPGPVNSPDPGGADDPQAVDGPQAAAPPGAGPQGAGSQESGPQTAGSQGDDAASGESGGVPAKSGIELAREALAQAKADALKRGTLPGQGGKRKGAAKPVRVRDPSRGGDPQAFGAAIRDLLASRGWEQRAAVGGVFGNWAGIVGPELAEHTRPERFEDGELTVAADSTTWATQLRLLSSTLVRRLNEELGHGTVRRVKVVGPASGPRRNGAWRVR</sequence>
<feature type="region of interest" description="Disordered" evidence="1">
    <location>
        <begin position="1"/>
        <end position="122"/>
    </location>
</feature>
<gene>
    <name evidence="2" type="ORF">GCM10009727_55200</name>
</gene>
<keyword evidence="3" id="KW-1185">Reference proteome</keyword>
<protein>
    <submittedName>
        <fullName evidence="2">DUF721 domain-containing protein</fullName>
    </submittedName>
</protein>
<dbReference type="PANTHER" id="PTHR36456">
    <property type="entry name" value="UPF0232 PROTEIN SCO3875"/>
    <property type="match status" value="1"/>
</dbReference>
<name>A0ABN3A033_9ACTN</name>
<organism evidence="2 3">
    <name type="scientific">Actinomadura napierensis</name>
    <dbReference type="NCBI Taxonomy" id="267854"/>
    <lineage>
        <taxon>Bacteria</taxon>
        <taxon>Bacillati</taxon>
        <taxon>Actinomycetota</taxon>
        <taxon>Actinomycetes</taxon>
        <taxon>Streptosporangiales</taxon>
        <taxon>Thermomonosporaceae</taxon>
        <taxon>Actinomadura</taxon>
    </lineage>
</organism>
<dbReference type="InterPro" id="IPR007922">
    <property type="entry name" value="DciA-like"/>
</dbReference>
<dbReference type="Pfam" id="PF05258">
    <property type="entry name" value="DciA"/>
    <property type="match status" value="1"/>
</dbReference>
<feature type="compositionally biased region" description="Polar residues" evidence="1">
    <location>
        <begin position="47"/>
        <end position="57"/>
    </location>
</feature>
<comment type="caution">
    <text evidence="2">The sequence shown here is derived from an EMBL/GenBank/DDBJ whole genome shotgun (WGS) entry which is preliminary data.</text>
</comment>
<dbReference type="Proteomes" id="UP001501020">
    <property type="component" value="Unassembled WGS sequence"/>
</dbReference>
<evidence type="ECO:0000256" key="1">
    <source>
        <dbReference type="SAM" id="MobiDB-lite"/>
    </source>
</evidence>